<reference evidence="1" key="1">
    <citation type="journal article" date="2015" name="Nature">
        <title>Complex archaea that bridge the gap between prokaryotes and eukaryotes.</title>
        <authorList>
            <person name="Spang A."/>
            <person name="Saw J.H."/>
            <person name="Jorgensen S.L."/>
            <person name="Zaremba-Niedzwiedzka K."/>
            <person name="Martijn J."/>
            <person name="Lind A.E."/>
            <person name="van Eijk R."/>
            <person name="Schleper C."/>
            <person name="Guy L."/>
            <person name="Ettema T.J."/>
        </authorList>
    </citation>
    <scope>NUCLEOTIDE SEQUENCE</scope>
</reference>
<comment type="caution">
    <text evidence="1">The sequence shown here is derived from an EMBL/GenBank/DDBJ whole genome shotgun (WGS) entry which is preliminary data.</text>
</comment>
<dbReference type="EMBL" id="LAZR01009672">
    <property type="protein sequence ID" value="KKM71270.1"/>
    <property type="molecule type" value="Genomic_DNA"/>
</dbReference>
<sequence>MPSSRPTLFCTIAVRDPQGRVTRRRRFRSRSFLQQWNRLIAAQVLWTTITIKDVDNVDKSVTQATWNFRMNGGAADPSRGIVIGTGTTAVAIGDYKLEALIPEGAGAGQMNYQACSVAMPVIAAPYCSFKVARVVTNNSGDTITVKELGVYAVMLVPGNPSGCVIRDVLGTPLDVLDGGSISVDYTIRVQA</sequence>
<dbReference type="AlphaFoldDB" id="A0A0F9M3S8"/>
<name>A0A0F9M3S8_9ZZZZ</name>
<evidence type="ECO:0000313" key="1">
    <source>
        <dbReference type="EMBL" id="KKM71270.1"/>
    </source>
</evidence>
<organism evidence="1">
    <name type="scientific">marine sediment metagenome</name>
    <dbReference type="NCBI Taxonomy" id="412755"/>
    <lineage>
        <taxon>unclassified sequences</taxon>
        <taxon>metagenomes</taxon>
        <taxon>ecological metagenomes</taxon>
    </lineage>
</organism>
<gene>
    <name evidence="1" type="ORF">LCGC14_1432360</name>
</gene>
<proteinExistence type="predicted"/>
<protein>
    <submittedName>
        <fullName evidence="1">Uncharacterized protein</fullName>
    </submittedName>
</protein>
<accession>A0A0F9M3S8</accession>